<protein>
    <submittedName>
        <fullName evidence="1">Uncharacterized protein</fullName>
    </submittedName>
</protein>
<comment type="caution">
    <text evidence="1">The sequence shown here is derived from an EMBL/GenBank/DDBJ whole genome shotgun (WGS) entry which is preliminary data.</text>
</comment>
<organism evidence="1 2">
    <name type="scientific">Rhodopseudomonas telluris</name>
    <dbReference type="NCBI Taxonomy" id="644215"/>
    <lineage>
        <taxon>Bacteria</taxon>
        <taxon>Pseudomonadati</taxon>
        <taxon>Pseudomonadota</taxon>
        <taxon>Alphaproteobacteria</taxon>
        <taxon>Hyphomicrobiales</taxon>
        <taxon>Nitrobacteraceae</taxon>
        <taxon>Rhodopseudomonas</taxon>
    </lineage>
</organism>
<accession>A0ABV6ELX1</accession>
<dbReference type="EMBL" id="JBHLWM010000001">
    <property type="protein sequence ID" value="MFC0239209.1"/>
    <property type="molecule type" value="Genomic_DNA"/>
</dbReference>
<dbReference type="Proteomes" id="UP001589775">
    <property type="component" value="Unassembled WGS sequence"/>
</dbReference>
<reference evidence="1 2" key="1">
    <citation type="submission" date="2024-09" db="EMBL/GenBank/DDBJ databases">
        <authorList>
            <person name="Sun Q."/>
            <person name="Mori K."/>
        </authorList>
    </citation>
    <scope>NUCLEOTIDE SEQUENCE [LARGE SCALE GENOMIC DNA]</scope>
    <source>
        <strain evidence="1 2">KCTC 23279</strain>
    </source>
</reference>
<evidence type="ECO:0000313" key="1">
    <source>
        <dbReference type="EMBL" id="MFC0239209.1"/>
    </source>
</evidence>
<gene>
    <name evidence="1" type="ORF">ACFFJ6_01970</name>
</gene>
<name>A0ABV6ELX1_9BRAD</name>
<dbReference type="RefSeq" id="WP_378383805.1">
    <property type="nucleotide sequence ID" value="NZ_JBHLWM010000001.1"/>
</dbReference>
<proteinExistence type="predicted"/>
<evidence type="ECO:0000313" key="2">
    <source>
        <dbReference type="Proteomes" id="UP001589775"/>
    </source>
</evidence>
<keyword evidence="2" id="KW-1185">Reference proteome</keyword>
<sequence length="92" mass="9818">MALSPDDIARIDALLGDDAAETGALKAVRQALPGLSLTQCDASDIDAEQPFRDYPRFSVYLVDGSSHCWTITTDIAHATGLVVVHHKAARAI</sequence>